<dbReference type="InterPro" id="IPR015424">
    <property type="entry name" value="PyrdxlP-dep_Trfase"/>
</dbReference>
<dbReference type="PANTHER" id="PTHR43525">
    <property type="entry name" value="PROTEIN MALY"/>
    <property type="match status" value="1"/>
</dbReference>
<dbReference type="EMBL" id="CP086322">
    <property type="protein sequence ID" value="UQA92142.1"/>
    <property type="molecule type" value="Genomic_DNA"/>
</dbReference>
<evidence type="ECO:0000256" key="3">
    <source>
        <dbReference type="ARBA" id="ARBA00022898"/>
    </source>
</evidence>
<dbReference type="InterPro" id="IPR015421">
    <property type="entry name" value="PyrdxlP-dep_Trfase_major"/>
</dbReference>
<keyword evidence="7" id="KW-0808">Transferase</keyword>
<protein>
    <recommendedName>
        <fullName evidence="2">cysteine-S-conjugate beta-lyase</fullName>
        <ecNumber evidence="2">4.4.1.13</ecNumber>
    </recommendedName>
</protein>
<gene>
    <name evidence="7" type="ORF">K9S39_10080</name>
</gene>
<reference evidence="7" key="1">
    <citation type="submission" date="2021-10" db="EMBL/GenBank/DDBJ databases">
        <title>Streptomyces nigrumlapis sp.nov.,an antimicrobial producing actinobacterium isolated from Black Gobi rocks.</title>
        <authorList>
            <person name="Wen Y."/>
            <person name="Zhang W."/>
            <person name="Liu X.G."/>
        </authorList>
    </citation>
    <scope>NUCLEOTIDE SEQUENCE</scope>
    <source>
        <strain evidence="7">ST13-2-2</strain>
    </source>
</reference>
<keyword evidence="4" id="KW-0456">Lyase</keyword>
<evidence type="ECO:0000313" key="8">
    <source>
        <dbReference type="Proteomes" id="UP000830115"/>
    </source>
</evidence>
<dbReference type="CDD" id="cd00609">
    <property type="entry name" value="AAT_like"/>
    <property type="match status" value="1"/>
</dbReference>
<keyword evidence="3" id="KW-0663">Pyridoxal phosphate</keyword>
<dbReference type="InterPro" id="IPR051798">
    <property type="entry name" value="Class-II_PLP-Dep_Aminotrans"/>
</dbReference>
<evidence type="ECO:0000256" key="4">
    <source>
        <dbReference type="ARBA" id="ARBA00023239"/>
    </source>
</evidence>
<comment type="cofactor">
    <cofactor evidence="1">
        <name>pyridoxal 5'-phosphate</name>
        <dbReference type="ChEBI" id="CHEBI:597326"/>
    </cofactor>
</comment>
<keyword evidence="8" id="KW-1185">Reference proteome</keyword>
<sequence length="408" mass="43756">MPNDLGAAIAREPALSHAGAAAHVRAPARPRFIADLDLLRARRTLKWRIGADDPDRICLGVAEMDLHPPEFLRSALGEALDLGETGYGLPEAQEAACGSYLAEHHDAHVAGVRCTTDVLTGLRTLMRSGLAPGSPVIVETPVYGDLFTVVREAGLEPVAVPLIRTDADWRHDWAALATAAREGARAWIVCQPHNPVGRAWTLQEMSQAIEVCQEHELLLLANEVHIPLGMPGRPVPSAFADTAIHGIRAFGLTSASKAFNIPGLKSATVYGSEHSAAALAELPLSLLGRPGSLGTIATVACYQQEGVAWLDILREELAERVRLVLDELASLPVRISATAPDATYLVWAEIADEQDARRLSQALDTSGIHVLAGESFGGRAYDRCFRINAASHPAVLRTAFTRLHAALR</sequence>
<dbReference type="InterPro" id="IPR015422">
    <property type="entry name" value="PyrdxlP-dep_Trfase_small"/>
</dbReference>
<evidence type="ECO:0000256" key="2">
    <source>
        <dbReference type="ARBA" id="ARBA00012224"/>
    </source>
</evidence>
<dbReference type="SUPFAM" id="SSF53383">
    <property type="entry name" value="PLP-dependent transferases"/>
    <property type="match status" value="1"/>
</dbReference>
<dbReference type="PANTHER" id="PTHR43525:SF2">
    <property type="entry name" value="CYSTATHIONINE BETA-LYASE-RELATED"/>
    <property type="match status" value="1"/>
</dbReference>
<organism evidence="7 8">
    <name type="scientific">Streptomyces halobius</name>
    <dbReference type="NCBI Taxonomy" id="2879846"/>
    <lineage>
        <taxon>Bacteria</taxon>
        <taxon>Bacillati</taxon>
        <taxon>Actinomycetota</taxon>
        <taxon>Actinomycetes</taxon>
        <taxon>Kitasatosporales</taxon>
        <taxon>Streptomycetaceae</taxon>
        <taxon>Streptomyces</taxon>
    </lineage>
</organism>
<evidence type="ECO:0000313" key="7">
    <source>
        <dbReference type="EMBL" id="UQA92142.1"/>
    </source>
</evidence>
<dbReference type="RefSeq" id="WP_248863004.1">
    <property type="nucleotide sequence ID" value="NZ_CP086322.1"/>
</dbReference>
<dbReference type="EC" id="4.4.1.13" evidence="2"/>
<dbReference type="Proteomes" id="UP000830115">
    <property type="component" value="Chromosome"/>
</dbReference>
<proteinExistence type="inferred from homology"/>
<keyword evidence="7" id="KW-0032">Aminotransferase</keyword>
<accession>A0ABY4M317</accession>
<dbReference type="Gene3D" id="3.40.640.10">
    <property type="entry name" value="Type I PLP-dependent aspartate aminotransferase-like (Major domain)"/>
    <property type="match status" value="1"/>
</dbReference>
<name>A0ABY4M317_9ACTN</name>
<feature type="domain" description="Aminotransferase class I/classII large" evidence="6">
    <location>
        <begin position="88"/>
        <end position="394"/>
    </location>
</feature>
<dbReference type="InterPro" id="IPR004839">
    <property type="entry name" value="Aminotransferase_I/II_large"/>
</dbReference>
<evidence type="ECO:0000256" key="5">
    <source>
        <dbReference type="ARBA" id="ARBA00037974"/>
    </source>
</evidence>
<dbReference type="GO" id="GO:0008483">
    <property type="term" value="F:transaminase activity"/>
    <property type="evidence" value="ECO:0007669"/>
    <property type="project" value="UniProtKB-KW"/>
</dbReference>
<dbReference type="Gene3D" id="3.90.1150.10">
    <property type="entry name" value="Aspartate Aminotransferase, domain 1"/>
    <property type="match status" value="1"/>
</dbReference>
<comment type="similarity">
    <text evidence="5">Belongs to the class-II pyridoxal-phosphate-dependent aminotransferase family. MalY/PatB cystathionine beta-lyase subfamily.</text>
</comment>
<evidence type="ECO:0000259" key="6">
    <source>
        <dbReference type="Pfam" id="PF00155"/>
    </source>
</evidence>
<evidence type="ECO:0000256" key="1">
    <source>
        <dbReference type="ARBA" id="ARBA00001933"/>
    </source>
</evidence>
<dbReference type="Pfam" id="PF00155">
    <property type="entry name" value="Aminotran_1_2"/>
    <property type="match status" value="1"/>
</dbReference>